<sequence>MVCFLLVANFVAMHVLQPSVELELLAAGVMTAVTLLLLALLKNSEQRAEHAIQRKLDAIARALLAQHEGGDEEAFDELRDAIRMEEET</sequence>
<keyword evidence="3" id="KW-1185">Reference proteome</keyword>
<keyword evidence="1" id="KW-1133">Transmembrane helix</keyword>
<evidence type="ECO:0000313" key="2">
    <source>
        <dbReference type="EMBL" id="GAA2722288.1"/>
    </source>
</evidence>
<feature type="transmembrane region" description="Helical" evidence="1">
    <location>
        <begin position="24"/>
        <end position="41"/>
    </location>
</feature>
<protein>
    <recommendedName>
        <fullName evidence="4">DUF1003 domain-containing protein</fullName>
    </recommendedName>
</protein>
<organism evidence="2 3">
    <name type="scientific">Streptomyces luteosporeus</name>
    <dbReference type="NCBI Taxonomy" id="173856"/>
    <lineage>
        <taxon>Bacteria</taxon>
        <taxon>Bacillati</taxon>
        <taxon>Actinomycetota</taxon>
        <taxon>Actinomycetes</taxon>
        <taxon>Kitasatosporales</taxon>
        <taxon>Streptomycetaceae</taxon>
        <taxon>Streptomyces</taxon>
    </lineage>
</organism>
<gene>
    <name evidence="2" type="ORF">GCM10010315_47160</name>
</gene>
<evidence type="ECO:0008006" key="4">
    <source>
        <dbReference type="Google" id="ProtNLM"/>
    </source>
</evidence>
<accession>A0ABN3U2H9</accession>
<dbReference type="EMBL" id="BAAASL010000019">
    <property type="protein sequence ID" value="GAA2722288.1"/>
    <property type="molecule type" value="Genomic_DNA"/>
</dbReference>
<proteinExistence type="predicted"/>
<evidence type="ECO:0000313" key="3">
    <source>
        <dbReference type="Proteomes" id="UP001500886"/>
    </source>
</evidence>
<keyword evidence="1" id="KW-0812">Transmembrane</keyword>
<dbReference type="Proteomes" id="UP001500886">
    <property type="component" value="Unassembled WGS sequence"/>
</dbReference>
<reference evidence="2 3" key="1">
    <citation type="journal article" date="2019" name="Int. J. Syst. Evol. Microbiol.">
        <title>The Global Catalogue of Microorganisms (GCM) 10K type strain sequencing project: providing services to taxonomists for standard genome sequencing and annotation.</title>
        <authorList>
            <consortium name="The Broad Institute Genomics Platform"/>
            <consortium name="The Broad Institute Genome Sequencing Center for Infectious Disease"/>
            <person name="Wu L."/>
            <person name="Ma J."/>
        </authorList>
    </citation>
    <scope>NUCLEOTIDE SEQUENCE [LARGE SCALE GENOMIC DNA]</scope>
    <source>
        <strain evidence="2 3">JCM 4542</strain>
    </source>
</reference>
<name>A0ABN3U2H9_9ACTN</name>
<comment type="caution">
    <text evidence="2">The sequence shown here is derived from an EMBL/GenBank/DDBJ whole genome shotgun (WGS) entry which is preliminary data.</text>
</comment>
<evidence type="ECO:0000256" key="1">
    <source>
        <dbReference type="SAM" id="Phobius"/>
    </source>
</evidence>
<keyword evidence="1" id="KW-0472">Membrane</keyword>